<accession>A0A916WS30</accession>
<evidence type="ECO:0000256" key="1">
    <source>
        <dbReference type="SAM" id="SignalP"/>
    </source>
</evidence>
<feature type="signal peptide" evidence="1">
    <location>
        <begin position="1"/>
        <end position="24"/>
    </location>
</feature>
<dbReference type="InterPro" id="IPR005135">
    <property type="entry name" value="Endo/exonuclease/phosphatase"/>
</dbReference>
<dbReference type="SUPFAM" id="SSF56219">
    <property type="entry name" value="DNase I-like"/>
    <property type="match status" value="1"/>
</dbReference>
<keyword evidence="3" id="KW-0540">Nuclease</keyword>
<comment type="caution">
    <text evidence="3">The sequence shown here is derived from an EMBL/GenBank/DDBJ whole genome shotgun (WGS) entry which is preliminary data.</text>
</comment>
<dbReference type="PANTHER" id="PTHR12121">
    <property type="entry name" value="CARBON CATABOLITE REPRESSOR PROTEIN 4"/>
    <property type="match status" value="1"/>
</dbReference>
<evidence type="ECO:0000313" key="3">
    <source>
        <dbReference type="EMBL" id="GGB24382.1"/>
    </source>
</evidence>
<dbReference type="Proteomes" id="UP000623067">
    <property type="component" value="Unassembled WGS sequence"/>
</dbReference>
<gene>
    <name evidence="3" type="ORF">GCM10011380_12420</name>
</gene>
<sequence length="283" mass="31547">MPGRRAVLGGLAALALGARATARAKPPELTVMSFNVRLPLASDGTNDWPHRRALMIDTIRRADPDLIGTQELFKIQGDEIVAALPHYRWFGRDRRGGQADEHMGIFYHSGRWLVEESGDFWLSDTPDVPGSISWGNVYPRMAAWARFRRVGGEERVTLFDTHLPYRIDDEAARVRGARMIAQRIAAVQGPIVLTGDFNAEPSTPPHQVLATSLTDVWQVAPRKKGPAATFHAFTGKPTQRIDWIWTRGLIPLRVTVIDAHQGALYPSDHFPVLAQLSWPLPKT</sequence>
<organism evidence="3 4">
    <name type="scientific">Sphingomonas metalli</name>
    <dbReference type="NCBI Taxonomy" id="1779358"/>
    <lineage>
        <taxon>Bacteria</taxon>
        <taxon>Pseudomonadati</taxon>
        <taxon>Pseudomonadota</taxon>
        <taxon>Alphaproteobacteria</taxon>
        <taxon>Sphingomonadales</taxon>
        <taxon>Sphingomonadaceae</taxon>
        <taxon>Sphingomonas</taxon>
    </lineage>
</organism>
<keyword evidence="4" id="KW-1185">Reference proteome</keyword>
<keyword evidence="3" id="KW-0378">Hydrolase</keyword>
<reference evidence="3" key="1">
    <citation type="journal article" date="2014" name="Int. J. Syst. Evol. Microbiol.">
        <title>Complete genome sequence of Corynebacterium casei LMG S-19264T (=DSM 44701T), isolated from a smear-ripened cheese.</title>
        <authorList>
            <consortium name="US DOE Joint Genome Institute (JGI-PGF)"/>
            <person name="Walter F."/>
            <person name="Albersmeier A."/>
            <person name="Kalinowski J."/>
            <person name="Ruckert C."/>
        </authorList>
    </citation>
    <scope>NUCLEOTIDE SEQUENCE</scope>
    <source>
        <strain evidence="3">CGMCC 1.15330</strain>
    </source>
</reference>
<feature type="domain" description="Endonuclease/exonuclease/phosphatase" evidence="2">
    <location>
        <begin position="32"/>
        <end position="269"/>
    </location>
</feature>
<reference evidence="3" key="2">
    <citation type="submission" date="2020-09" db="EMBL/GenBank/DDBJ databases">
        <authorList>
            <person name="Sun Q."/>
            <person name="Zhou Y."/>
        </authorList>
    </citation>
    <scope>NUCLEOTIDE SEQUENCE</scope>
    <source>
        <strain evidence="3">CGMCC 1.15330</strain>
    </source>
</reference>
<dbReference type="CDD" id="cd09083">
    <property type="entry name" value="EEP-1"/>
    <property type="match status" value="1"/>
</dbReference>
<dbReference type="AlphaFoldDB" id="A0A916WS30"/>
<dbReference type="PROSITE" id="PS51318">
    <property type="entry name" value="TAT"/>
    <property type="match status" value="1"/>
</dbReference>
<feature type="chain" id="PRO_5037088361" evidence="1">
    <location>
        <begin position="25"/>
        <end position="283"/>
    </location>
</feature>
<protein>
    <submittedName>
        <fullName evidence="3">Endonuclease</fullName>
    </submittedName>
</protein>
<evidence type="ECO:0000313" key="4">
    <source>
        <dbReference type="Proteomes" id="UP000623067"/>
    </source>
</evidence>
<keyword evidence="1" id="KW-0732">Signal</keyword>
<dbReference type="EMBL" id="BMIH01000002">
    <property type="protein sequence ID" value="GGB24382.1"/>
    <property type="molecule type" value="Genomic_DNA"/>
</dbReference>
<dbReference type="Pfam" id="PF03372">
    <property type="entry name" value="Exo_endo_phos"/>
    <property type="match status" value="1"/>
</dbReference>
<dbReference type="PANTHER" id="PTHR12121:SF36">
    <property type="entry name" value="ENDONUCLEASE_EXONUCLEASE_PHOSPHATASE DOMAIN-CONTAINING PROTEIN"/>
    <property type="match status" value="1"/>
</dbReference>
<dbReference type="InterPro" id="IPR036691">
    <property type="entry name" value="Endo/exonu/phosph_ase_sf"/>
</dbReference>
<dbReference type="Gene3D" id="3.60.10.10">
    <property type="entry name" value="Endonuclease/exonuclease/phosphatase"/>
    <property type="match status" value="1"/>
</dbReference>
<dbReference type="InterPro" id="IPR050410">
    <property type="entry name" value="CCR4/nocturin_mRNA_transcr"/>
</dbReference>
<dbReference type="InterPro" id="IPR006311">
    <property type="entry name" value="TAT_signal"/>
</dbReference>
<dbReference type="GO" id="GO:0004519">
    <property type="term" value="F:endonuclease activity"/>
    <property type="evidence" value="ECO:0007669"/>
    <property type="project" value="UniProtKB-KW"/>
</dbReference>
<keyword evidence="3" id="KW-0255">Endonuclease</keyword>
<proteinExistence type="predicted"/>
<dbReference type="GO" id="GO:0000175">
    <property type="term" value="F:3'-5'-RNA exonuclease activity"/>
    <property type="evidence" value="ECO:0007669"/>
    <property type="project" value="TreeGrafter"/>
</dbReference>
<evidence type="ECO:0000259" key="2">
    <source>
        <dbReference type="Pfam" id="PF03372"/>
    </source>
</evidence>
<name>A0A916WS30_9SPHN</name>